<proteinExistence type="predicted"/>
<evidence type="ECO:0000313" key="2">
    <source>
        <dbReference type="RefSeq" id="XP_045155329.1"/>
    </source>
</evidence>
<dbReference type="RefSeq" id="XP_045155329.1">
    <property type="nucleotide sequence ID" value="XM_045299394.1"/>
</dbReference>
<gene>
    <name evidence="2" type="primary">BAZ2B</name>
</gene>
<reference evidence="2" key="1">
    <citation type="submission" date="2025-08" db="UniProtKB">
        <authorList>
            <consortium name="RefSeq"/>
        </authorList>
    </citation>
    <scope>IDENTIFICATION</scope>
</reference>
<evidence type="ECO:0000313" key="1">
    <source>
        <dbReference type="Proteomes" id="UP000694863"/>
    </source>
</evidence>
<protein>
    <submittedName>
        <fullName evidence="2">Bromodomain adjacent to zinc finger domain protein 2B isoform X9</fullName>
    </submittedName>
</protein>
<accession>A0AC55DUB2</accession>
<organism evidence="1 2">
    <name type="scientific">Echinops telfairi</name>
    <name type="common">Lesser hedgehog tenrec</name>
    <dbReference type="NCBI Taxonomy" id="9371"/>
    <lineage>
        <taxon>Eukaryota</taxon>
        <taxon>Metazoa</taxon>
        <taxon>Chordata</taxon>
        <taxon>Craniata</taxon>
        <taxon>Vertebrata</taxon>
        <taxon>Euteleostomi</taxon>
        <taxon>Mammalia</taxon>
        <taxon>Eutheria</taxon>
        <taxon>Afrotheria</taxon>
        <taxon>Tenrecidae</taxon>
        <taxon>Tenrecinae</taxon>
        <taxon>Echinops</taxon>
    </lineage>
</organism>
<keyword evidence="1" id="KW-1185">Reference proteome</keyword>
<dbReference type="Proteomes" id="UP000694863">
    <property type="component" value="Unplaced"/>
</dbReference>
<sequence>MESGERLPSSTASSTTPTSSSTPSVASAVSKGGLSTGAAPLSSTINPCGAEWWRAADVHTRPGAAFFPQLLGIPPLFAPPAQNHDPSSFHSRISGKSSRNGPEKGVNGSINGNSTSSVSGISTSVLSTTASSSTGQTKTISSGGGNRKCNQEQIKTQPSDARADKIKDKKPRKKALESSSNSDSDSGTCSDTSSEGISSSDSDDLEEEEDDEQSLEESDEDSDSGSEAQHQTSNQVLLHGISDPKADGQKATEKAQEKRIHQPLPLVSESQTPSSFQSQQKQPQVLSQQLPFIFQSSQAKEESVNKHTSVIQSTGLVSNVKPLSLVNQAKKETCMKLIVPSPDVLKAGNKYTSEEASPLTSELRSKREQYKQTFPAQLKKQESSKSLKKVIAALSSPKAASCSPAHPKQTLDNNHPHPFLTSALLGPPQPNGVIPSVIQEAPLALTTKTKTQSRINETIAAASNSPFPSPVNLSTSGRRTPGMPSPSPLLHSHGRDNAAGSTATAVPTQHHPHPAKTLVEHFRGTDSDIPSSKDSEDSNEDEEEEDEEEDEEDDEDDESDDSQSESDSNSESDTEGSEEEDDDDDKDQDESDSDTEGEKTSMKLNKTASSVKSPSISLSAHSTPRNLHIAKAPGSAPAALCSESQSPAFLGTPSSTLTSSPHSGTSKRRRVAEERELRVPLEYGWQRETRIRNVGGRIQGEAAYYTPCGKKLRQYPEVIKGMQWCLLKEEDVIPRVRTMDGRRGRPPNPDRQHAREEARMRRRKGRPPNVGNAEFLDNTDAKLLRKLQAQEIARQAAQIKLLRKLQKQEQARVAKEAKKQQAIMAAEEKRKQKEQIKIMKQQEKIKRIQQIRMEKELRAQQILEAKKKKKEEAANAKLLEAEKRIKEKEMRRQQAVLLKHQELERHRLDMVWERERRRQHMMLMKAMEARKKAEEKERLKQEKRDEKRLNKERKLEQRRLELEMAKELKKPNEDMCLADQKPLPELPRIPGLVLSGSTFSDCLMVVQFLRNFGKVLGFDVHIDVPSLTVLQEGLLNMGDSMGEVQDLLVRLLSAAVCDPGLMTGYKAKTALGDHLLNVGVNRDNVSEILQIFMEAHCGQTELTESLKTKAFQAHSPAQKASALAFLTNELACSRSVVSEIDKNIDYMSNLRRDKWMVEGKLRKLRIIHAKKTGKRDASGGIDLGEEQHPLGTPTPGRKRRRKGADSDYDDDDDDDSDDQADEDDEDEEDKEDKKGKKTDICEDEDEGDQAASVEELEKQIEKLSKQQSQYRRKLFDASHSLRSMMFGQDRYRRRYWILPQCGGIFVEGMESGEGLEEIAKEREKLKKAESIQLKEEVFETPGDTLHCLSADHSELKEKEDLKEKDNTNLFLQKPGSFSKLSKLLEVAKMPPESESMTSKPNGNANGCTLSYPNSGKHSLSSLQSTPTQSNVEKTDSNNLFNTGSSGPGKFYSPLPSDQLLKTLTEKSRQWFSLLPRTPCDDTSLIHAETSAASLVAPQSQPPPKSPSPAPAPLLGSPASQSPSGLHPFALSPLQMKSGVSMMGLQFCGWPPGVLTPNVPFTSSPLSSLGSGLGLSEANGTSFLTPNATSSKSESPVPQNEKVSSTQPAAVEVAKPVDFLSPKPIPEEMQFGWWRIIDPEDLKALLKGLHLRGIREKALQKQIQKHLDYITQACLKNKDVALIELSENEESQVTRDVVENWSVEEQAMETDLRLLQQVEDLERRVASASLQVKGWMCPEPASEREDLVYFEHKSFTKLCKDDGEFTGEEASSAHALERKSDNPLDIAVTRLADLERNIERRYLKSPLSTTIQIKLDNVGTVTVPAPAPSISGDGDGLEEDIAPGLRVWRRALSEARSAAQVALCIQQLQKSIAWEKSIMKVYCQVCRKGDNEELLLLCDGCDKGCHTYCHRPRITTIPDGDWFCPACIAKASGQTLKIKKLHVKGKKTNEPKKGKKIPFTGDTEDEDSASTSSSLKRGNKDLKKRKMEENTSISLSKPESLVSVKKPKRDDSKDLALCSTILTEMETHEDSWPFLLPVNLKLVPGYKKVIKKPMDFSTIREKLSSGQYTNLETFALDVRLVFDNCETFNEDDSDIGRAGHSMRKYFEKKWIDTFKVS</sequence>
<name>A0AC55DUB2_ECHTE</name>